<dbReference type="VEuPathDB" id="TriTrypDB:TEOVI_000219600"/>
<dbReference type="EMBL" id="CZPT02001506">
    <property type="protein sequence ID" value="SCU70622.1"/>
    <property type="molecule type" value="Genomic_DNA"/>
</dbReference>
<dbReference type="InterPro" id="IPR009057">
    <property type="entry name" value="Homeodomain-like_sf"/>
</dbReference>
<feature type="coiled-coil region" evidence="1">
    <location>
        <begin position="643"/>
        <end position="670"/>
    </location>
</feature>
<evidence type="ECO:0000256" key="1">
    <source>
        <dbReference type="SAM" id="Coils"/>
    </source>
</evidence>
<comment type="caution">
    <text evidence="3">The sequence shown here is derived from an EMBL/GenBank/DDBJ whole genome shotgun (WGS) entry which is preliminary data.</text>
</comment>
<reference evidence="3" key="1">
    <citation type="submission" date="2016-09" db="EMBL/GenBank/DDBJ databases">
        <authorList>
            <person name="Hebert L."/>
            <person name="Moumen B."/>
        </authorList>
    </citation>
    <scope>NUCLEOTIDE SEQUENCE [LARGE SCALE GENOMIC DNA]</scope>
    <source>
        <strain evidence="3">OVI</strain>
    </source>
</reference>
<keyword evidence="1" id="KW-0175">Coiled coil</keyword>
<dbReference type="SUPFAM" id="SSF50729">
    <property type="entry name" value="PH domain-like"/>
    <property type="match status" value="1"/>
</dbReference>
<dbReference type="SUPFAM" id="SSF52540">
    <property type="entry name" value="P-loop containing nucleoside triphosphate hydrolases"/>
    <property type="match status" value="1"/>
</dbReference>
<keyword evidence="4" id="KW-1185">Reference proteome</keyword>
<dbReference type="InterPro" id="IPR001849">
    <property type="entry name" value="PH_domain"/>
</dbReference>
<dbReference type="Gene3D" id="3.40.850.10">
    <property type="entry name" value="Kinesin motor domain"/>
    <property type="match status" value="1"/>
</dbReference>
<evidence type="ECO:0000313" key="4">
    <source>
        <dbReference type="Proteomes" id="UP000195570"/>
    </source>
</evidence>
<dbReference type="Gene3D" id="2.30.29.30">
    <property type="entry name" value="Pleckstrin-homology domain (PH domain)/Phosphotyrosine-binding domain (PTB)"/>
    <property type="match status" value="1"/>
</dbReference>
<protein>
    <recommendedName>
        <fullName evidence="2">PH domain-containing protein</fullName>
    </recommendedName>
</protein>
<dbReference type="InterPro" id="IPR036961">
    <property type="entry name" value="Kinesin_motor_dom_sf"/>
</dbReference>
<organism evidence="3 4">
    <name type="scientific">Trypanosoma equiperdum</name>
    <dbReference type="NCBI Taxonomy" id="5694"/>
    <lineage>
        <taxon>Eukaryota</taxon>
        <taxon>Discoba</taxon>
        <taxon>Euglenozoa</taxon>
        <taxon>Kinetoplastea</taxon>
        <taxon>Metakinetoplastina</taxon>
        <taxon>Trypanosomatida</taxon>
        <taxon>Trypanosomatidae</taxon>
        <taxon>Trypanosoma</taxon>
    </lineage>
</organism>
<evidence type="ECO:0000259" key="2">
    <source>
        <dbReference type="Pfam" id="PF16457"/>
    </source>
</evidence>
<evidence type="ECO:0000313" key="3">
    <source>
        <dbReference type="EMBL" id="SCU70622.1"/>
    </source>
</evidence>
<dbReference type="RefSeq" id="XP_067081397.1">
    <property type="nucleotide sequence ID" value="XM_067225296.1"/>
</dbReference>
<name>A0A1G4IE98_TRYEQ</name>
<dbReference type="InterPro" id="IPR036388">
    <property type="entry name" value="WH-like_DNA-bd_sf"/>
</dbReference>
<dbReference type="InterPro" id="IPR011993">
    <property type="entry name" value="PH-like_dom_sf"/>
</dbReference>
<dbReference type="Gene3D" id="1.10.10.10">
    <property type="entry name" value="Winged helix-like DNA-binding domain superfamily/Winged helix DNA-binding domain"/>
    <property type="match status" value="1"/>
</dbReference>
<accession>A0A1G4IE98</accession>
<sequence length="963" mass="110057">MDAKLVFCAHSLKLPTLSIPPALSVDNETINFRCPEPLAEAGFPVPNASFTADVMMEQPQSRSIYQRVFATAARDFEGRKNLVVFSYGVRSTPKRQLMFGSESGSGYAAKIIGDVVDVGATKGIFAISAYGVGSSEHLTDFTDENNEMGVIVESVKEGPRVRMVGRVRVTSSEDVRSVFNTVTKNYQKHFESVLRERQPTAELEALPPYMPESMILQLYRYDDEEAFSEYVEANSMTFVALGDSERPVLCGIEEETQQEYEKTQKVLASAVGIISSIRCNRLRIPFGKSKLSQLLRRAYNAEKGNPNNGYNEPTSTVFIIHAFTDAVWAEESYHCLLLSRRVSSVVGTSSIGSITRDLSVDKWRLDQDIMELRDELQIARTVYDYRPCIYDQPKPVQNIREEEQKRISAIVSKREEARERQLSLVREQAKQDADKIIKDLEARTGTTLSALEASLEAKMKENSALHADREKRIHEYEQTLEKIRKKKQEEESACEKLREEMLQLEQELSVRQNAIESKQKNLEMIKLDKSKGRDAVMRERQSIQAMRKTVLEERRRQRKQWINQIKEINAKVIDQVRMLAEERKKNGEQPTANEEAAEKAIIADVRTIEEYLPKLISLEDVPVNLEETEAIRRQFADVFAEEKKTYLARIEEEKARREKLERGLEVYRQRLLDTYQAKKKEKVHDAITKEQHLSSLVDQVITYLRNGVRMSKISSKGNIRRRFYFLSEDYKRIHSCEIDNQGAPISRKKPPVTIWLKDIKKVVIGVYTSSFTNFSSEAQLAKTRQEAVSDSGTYRQDPTQNITAANLGLHNYRSFALLLRGGKSLEVVCETDSDCEAWLVALKRLLQIKSPIERILEERMNGNTTKESPSNTHEGAVDIKWGGSLDIHNMRGFVSLSSEEATLCSENHIPPALFLRMKQEMAEKAERNTITIYDVRVSSGLDLFRSGKLYDFLCEKRVIPLPY</sequence>
<proteinExistence type="predicted"/>
<feature type="domain" description="PH" evidence="2">
    <location>
        <begin position="698"/>
        <end position="846"/>
    </location>
</feature>
<dbReference type="GeneID" id="92376136"/>
<dbReference type="AlphaFoldDB" id="A0A1G4IE98"/>
<dbReference type="InterPro" id="IPR027417">
    <property type="entry name" value="P-loop_NTPase"/>
</dbReference>
<dbReference type="FunFam" id="3.40.850.10:FF:000350">
    <property type="entry name" value="Uncharacterized protein"/>
    <property type="match status" value="1"/>
</dbReference>
<dbReference type="Proteomes" id="UP000195570">
    <property type="component" value="Unassembled WGS sequence"/>
</dbReference>
<feature type="coiled-coil region" evidence="1">
    <location>
        <begin position="466"/>
        <end position="521"/>
    </location>
</feature>
<dbReference type="SUPFAM" id="SSF46689">
    <property type="entry name" value="Homeodomain-like"/>
    <property type="match status" value="1"/>
</dbReference>
<dbReference type="Pfam" id="PF16457">
    <property type="entry name" value="PH_12"/>
    <property type="match status" value="1"/>
</dbReference>
<gene>
    <name evidence="3" type="ORF">TEOVI_000219600</name>
</gene>